<dbReference type="GO" id="GO:0003824">
    <property type="term" value="F:catalytic activity"/>
    <property type="evidence" value="ECO:0007669"/>
    <property type="project" value="InterPro"/>
</dbReference>
<feature type="domain" description="Endonuclease/exonuclease/phosphatase" evidence="1">
    <location>
        <begin position="9"/>
        <end position="284"/>
    </location>
</feature>
<accession>A0A7X4LPJ4</accession>
<evidence type="ECO:0000313" key="3">
    <source>
        <dbReference type="Proteomes" id="UP000462621"/>
    </source>
</evidence>
<organism evidence="2 3">
    <name type="scientific">Vibrio eleionomae</name>
    <dbReference type="NCBI Taxonomy" id="2653505"/>
    <lineage>
        <taxon>Bacteria</taxon>
        <taxon>Pseudomonadati</taxon>
        <taxon>Pseudomonadota</taxon>
        <taxon>Gammaproteobacteria</taxon>
        <taxon>Vibrionales</taxon>
        <taxon>Vibrionaceae</taxon>
        <taxon>Vibrio</taxon>
    </lineage>
</organism>
<dbReference type="PANTHER" id="PTHR42834">
    <property type="entry name" value="ENDONUCLEASE/EXONUCLEASE/PHOSPHATASE FAMILY PROTEIN (AFU_ORTHOLOGUE AFUA_3G09210)"/>
    <property type="match status" value="1"/>
</dbReference>
<gene>
    <name evidence="2" type="ORF">F9817_20860</name>
</gene>
<evidence type="ECO:0000313" key="2">
    <source>
        <dbReference type="EMBL" id="MZI95636.1"/>
    </source>
</evidence>
<keyword evidence="3" id="KW-1185">Reference proteome</keyword>
<dbReference type="RefSeq" id="WP_161158133.1">
    <property type="nucleotide sequence ID" value="NZ_WEKT01000064.1"/>
</dbReference>
<evidence type="ECO:0000259" key="1">
    <source>
        <dbReference type="Pfam" id="PF03372"/>
    </source>
</evidence>
<sequence length="318" mass="36465">MASQISFASFNLQNFQAPKQNVYQKPVSQPFYDKKLAWTESMFAQIDADIIAFQELWNKQCLYDVLKNHPDYTPVFIGDEWYNIAVALAVREPWVVKKSEVIKAFPFEQLVKVDDNDGEDDEFSLQIKQFSRSILKVELENKHSTTTPNITVFACHLKSKLPSQTQGFASQYQTAIGSAMSTVRRTAEAAALRMMLIDHMRHNDQPTVVIGDFNDDPQSNTLSIVTDQPTMTAASRGVDSGLYSALYLQQLQSFRNVYYTYDHQHHRDVLDHILVSKEFFNYAKDSIWGLKEARVWNDHIDDGLDYSTDHGIIKATFK</sequence>
<name>A0A7X4LPJ4_9VIBR</name>
<dbReference type="Proteomes" id="UP000462621">
    <property type="component" value="Unassembled WGS sequence"/>
</dbReference>
<dbReference type="InterPro" id="IPR036691">
    <property type="entry name" value="Endo/exonu/phosph_ase_sf"/>
</dbReference>
<dbReference type="SUPFAM" id="SSF56219">
    <property type="entry name" value="DNase I-like"/>
    <property type="match status" value="1"/>
</dbReference>
<dbReference type="Pfam" id="PF03372">
    <property type="entry name" value="Exo_endo_phos"/>
    <property type="match status" value="1"/>
</dbReference>
<dbReference type="EMBL" id="WEKT01000064">
    <property type="protein sequence ID" value="MZI95636.1"/>
    <property type="molecule type" value="Genomic_DNA"/>
</dbReference>
<reference evidence="2 3" key="1">
    <citation type="submission" date="2019-10" db="EMBL/GenBank/DDBJ databases">
        <title>Vibrio sp. nov. isolated from a shrimp pond.</title>
        <authorList>
            <person name="Gomez-Gil B."/>
            <person name="Enciso-Ibarra J."/>
            <person name="Enciso-Ibarra K."/>
            <person name="Bolan-Mejia C."/>
        </authorList>
    </citation>
    <scope>NUCLEOTIDE SEQUENCE [LARGE SCALE GENOMIC DNA]</scope>
    <source>
        <strain evidence="2 3">CAIM 722</strain>
    </source>
</reference>
<proteinExistence type="predicted"/>
<dbReference type="PANTHER" id="PTHR42834:SF1">
    <property type="entry name" value="ENDONUCLEASE_EXONUCLEASE_PHOSPHATASE FAMILY PROTEIN (AFU_ORTHOLOGUE AFUA_3G09210)"/>
    <property type="match status" value="1"/>
</dbReference>
<protein>
    <recommendedName>
        <fullName evidence="1">Endonuclease/exonuclease/phosphatase domain-containing protein</fullName>
    </recommendedName>
</protein>
<comment type="caution">
    <text evidence="2">The sequence shown here is derived from an EMBL/GenBank/DDBJ whole genome shotgun (WGS) entry which is preliminary data.</text>
</comment>
<dbReference type="InterPro" id="IPR005135">
    <property type="entry name" value="Endo/exonuclease/phosphatase"/>
</dbReference>
<dbReference type="AlphaFoldDB" id="A0A7X4LPJ4"/>
<dbReference type="Gene3D" id="3.60.10.10">
    <property type="entry name" value="Endonuclease/exonuclease/phosphatase"/>
    <property type="match status" value="1"/>
</dbReference>